<dbReference type="InterPro" id="IPR045582">
    <property type="entry name" value="Trehalase-like_N"/>
</dbReference>
<dbReference type="InterPro" id="IPR008928">
    <property type="entry name" value="6-hairpin_glycosidase_sf"/>
</dbReference>
<dbReference type="PANTHER" id="PTHR31616:SF0">
    <property type="entry name" value="GLUCAN 1,4-ALPHA-GLUCOSIDASE"/>
    <property type="match status" value="1"/>
</dbReference>
<dbReference type="GO" id="GO:0005975">
    <property type="term" value="P:carbohydrate metabolic process"/>
    <property type="evidence" value="ECO:0007669"/>
    <property type="project" value="InterPro"/>
</dbReference>
<accession>A0A3A8B7E2</accession>
<evidence type="ECO:0000259" key="1">
    <source>
        <dbReference type="Pfam" id="PF00723"/>
    </source>
</evidence>
<dbReference type="PANTHER" id="PTHR31616">
    <property type="entry name" value="TREHALASE"/>
    <property type="match status" value="1"/>
</dbReference>
<dbReference type="EMBL" id="RAPE01000006">
    <property type="protein sequence ID" value="RKF12623.1"/>
    <property type="molecule type" value="Genomic_DNA"/>
</dbReference>
<dbReference type="Pfam" id="PF00723">
    <property type="entry name" value="Glyco_hydro_15"/>
    <property type="match status" value="2"/>
</dbReference>
<dbReference type="InterPro" id="IPR011613">
    <property type="entry name" value="GH15-like"/>
</dbReference>
<feature type="domain" description="GH15-like" evidence="1">
    <location>
        <begin position="249"/>
        <end position="555"/>
    </location>
</feature>
<feature type="domain" description="GH15-like" evidence="1">
    <location>
        <begin position="564"/>
        <end position="607"/>
    </location>
</feature>
<sequence length="623" mass="69555">MNRSARMVEDAAPTDGWRARYAPIADYALIGDTHAAALVARDGAIDWLCLPDMHDEALFAELLDAERGGCLFVGPGRDARTTRRYLPHSPVLETTHETADGVLRVTDFMPIPEGGRQRDVAAARRLVRMVEAVEGAPELVVHVTPRPSFGEVLPRLDRRNANLWTMSDGRDFLALQSDVPLERSAQATLDARTRLAEGERRNLTLSFCRSDIGVLTPLAGCEAARDATLDWWRGFCATCTYHGPFEEEIIRSFITLRMLTFSQSGAVLAAPTTSLPEAVGGARNWDYRYCWLRDSSFILGSFLDLGYQTEGEAFFRWLIHATQLTAPRLDVLYDVFGHTMVPERVRHALEGWRGSGPVRTGNGAQGQLQLDVYGEIADSALLYVKSGGTLDFTQRRRLREFADVICQSWTLPDNGMWEMRDERRHHTYSKAMCWAALDSVLQLCEMGHLRLDTKRLKRERDAIRANILAHGRSPTQPTLTGAYGRDYLDAALLLLPRIGLIAADDPMMVATFERIERELGHGAQVRRYPDGMDGFDSTEGTFTACGFWAADYLARRGDVDKAHARIEELLHNANDLGLMSEETDPETGEMLGNFPQAFSHAGLIRAAATLARQIEGREPEEKM</sequence>
<gene>
    <name evidence="3" type="ORF">D6850_16815</name>
</gene>
<dbReference type="GO" id="GO:0004553">
    <property type="term" value="F:hydrolase activity, hydrolyzing O-glycosyl compounds"/>
    <property type="evidence" value="ECO:0007669"/>
    <property type="project" value="UniProtKB-ARBA"/>
</dbReference>
<feature type="domain" description="Trehalase-like N-terminal" evidence="2">
    <location>
        <begin position="22"/>
        <end position="165"/>
    </location>
</feature>
<dbReference type="Proteomes" id="UP000281128">
    <property type="component" value="Unassembled WGS sequence"/>
</dbReference>
<dbReference type="Gene3D" id="1.50.10.10">
    <property type="match status" value="1"/>
</dbReference>
<evidence type="ECO:0000313" key="3">
    <source>
        <dbReference type="EMBL" id="RKF12623.1"/>
    </source>
</evidence>
<evidence type="ECO:0000259" key="2">
    <source>
        <dbReference type="Pfam" id="PF19291"/>
    </source>
</evidence>
<name>A0A3A8B7E2_9RHOB</name>
<comment type="caution">
    <text evidence="3">The sequence shown here is derived from an EMBL/GenBank/DDBJ whole genome shotgun (WGS) entry which is preliminary data.</text>
</comment>
<keyword evidence="3" id="KW-0378">Hydrolase</keyword>
<evidence type="ECO:0000313" key="4">
    <source>
        <dbReference type="Proteomes" id="UP000281128"/>
    </source>
</evidence>
<proteinExistence type="predicted"/>
<dbReference type="Pfam" id="PF19291">
    <property type="entry name" value="TREH_N"/>
    <property type="match status" value="1"/>
</dbReference>
<dbReference type="InterPro" id="IPR012341">
    <property type="entry name" value="6hp_glycosidase-like_sf"/>
</dbReference>
<keyword evidence="4" id="KW-1185">Reference proteome</keyword>
<reference evidence="3 4" key="1">
    <citation type="submission" date="2018-09" db="EMBL/GenBank/DDBJ databases">
        <title>Roseovarius spongiae sp. nov., isolated from a marine sponge.</title>
        <authorList>
            <person name="Zhuang L."/>
            <person name="Luo L."/>
        </authorList>
    </citation>
    <scope>NUCLEOTIDE SEQUENCE [LARGE SCALE GENOMIC DNA]</scope>
    <source>
        <strain evidence="3 4">HN-E21</strain>
    </source>
</reference>
<organism evidence="3 4">
    <name type="scientific">Roseovarius spongiae</name>
    <dbReference type="NCBI Taxonomy" id="2320272"/>
    <lineage>
        <taxon>Bacteria</taxon>
        <taxon>Pseudomonadati</taxon>
        <taxon>Pseudomonadota</taxon>
        <taxon>Alphaproteobacteria</taxon>
        <taxon>Rhodobacterales</taxon>
        <taxon>Roseobacteraceae</taxon>
        <taxon>Roseovarius</taxon>
    </lineage>
</organism>
<protein>
    <submittedName>
        <fullName evidence="3">Glycoside hydrolase family 15 protein</fullName>
    </submittedName>
</protein>
<dbReference type="SUPFAM" id="SSF48208">
    <property type="entry name" value="Six-hairpin glycosidases"/>
    <property type="match status" value="1"/>
</dbReference>
<dbReference type="AlphaFoldDB" id="A0A3A8B7E2"/>
<dbReference type="OrthoDB" id="3902805at2"/>